<evidence type="ECO:0000256" key="5">
    <source>
        <dbReference type="ARBA" id="ARBA00022729"/>
    </source>
</evidence>
<dbReference type="InterPro" id="IPR005017">
    <property type="entry name" value="OMPP1/FadL/TodX"/>
</dbReference>
<dbReference type="EMBL" id="MUYV01000011">
    <property type="protein sequence ID" value="OOS24050.1"/>
    <property type="molecule type" value="Genomic_DNA"/>
</dbReference>
<keyword evidence="4" id="KW-0812">Transmembrane</keyword>
<gene>
    <name evidence="9" type="ORF">B0681_08840</name>
</gene>
<dbReference type="Pfam" id="PF03349">
    <property type="entry name" value="Toluene_X"/>
    <property type="match status" value="1"/>
</dbReference>
<evidence type="ECO:0000256" key="8">
    <source>
        <dbReference type="SAM" id="SignalP"/>
    </source>
</evidence>
<evidence type="ECO:0000256" key="2">
    <source>
        <dbReference type="ARBA" id="ARBA00008163"/>
    </source>
</evidence>
<feature type="chain" id="PRO_5011961600" description="Transporter" evidence="8">
    <location>
        <begin position="25"/>
        <end position="402"/>
    </location>
</feature>
<dbReference type="RefSeq" id="WP_078318364.1">
    <property type="nucleotide sequence ID" value="NZ_MUYV01000011.1"/>
</dbReference>
<comment type="caution">
    <text evidence="9">The sequence shown here is derived from an EMBL/GenBank/DDBJ whole genome shotgun (WGS) entry which is preliminary data.</text>
</comment>
<evidence type="ECO:0000256" key="7">
    <source>
        <dbReference type="ARBA" id="ARBA00023237"/>
    </source>
</evidence>
<dbReference type="GO" id="GO:0009279">
    <property type="term" value="C:cell outer membrane"/>
    <property type="evidence" value="ECO:0007669"/>
    <property type="project" value="UniProtKB-SubCell"/>
</dbReference>
<feature type="signal peptide" evidence="8">
    <location>
        <begin position="1"/>
        <end position="24"/>
    </location>
</feature>
<dbReference type="Proteomes" id="UP000190683">
    <property type="component" value="Unassembled WGS sequence"/>
</dbReference>
<evidence type="ECO:0000313" key="10">
    <source>
        <dbReference type="Proteomes" id="UP000190683"/>
    </source>
</evidence>
<dbReference type="AlphaFoldDB" id="A0A1T0CNY2"/>
<evidence type="ECO:0000256" key="6">
    <source>
        <dbReference type="ARBA" id="ARBA00023136"/>
    </source>
</evidence>
<comment type="subcellular location">
    <subcellularLocation>
        <location evidence="1">Cell outer membrane</location>
        <topology evidence="1">Multi-pass membrane protein</topology>
    </subcellularLocation>
</comment>
<name>A0A1T0CNY2_9GAMM</name>
<dbReference type="SUPFAM" id="SSF56935">
    <property type="entry name" value="Porins"/>
    <property type="match status" value="1"/>
</dbReference>
<proteinExistence type="inferred from homology"/>
<sequence length="402" mass="43013">MKQRHFTHSLLAVAIATITSPSLASGLEQSSQSVAPFFEKGNYAEISYAHVDPDIKGVDLMGQPIDDMMDGFSFGSAAVKIAPTDDTAIAILYSEPWAINTQYPSGNFFANDLGVTSANLSSKNLTLLAGGKTKNNLWLYGGVSAEQIKADVNVASYGDNPLYAMGFSSDPVMPVQYSLHADKTDTELAPVVGIAYEKPEIALRASLTYRGETKYRTPVTERFVAPALDAIGQGETIAPSSVSLTMPQSVSLDFQTGLSEKHRLLGMINARWVDWSAFSVTPTLYAQTIGSQTNGEPLAAYNKDGYAIEMALAREFTPKLAGEVRIGYDHGTGQPLSALGPYDAVKSVALGAQYKPVPQLAISGGVQYAWIDGGDIVHGGQTVAKIDDGNYIGYGMKLGYYF</sequence>
<keyword evidence="3" id="KW-1134">Transmembrane beta strand</keyword>
<dbReference type="STRING" id="573983.B0681_08840"/>
<comment type="similarity">
    <text evidence="2">Belongs to the OmpP1/FadL family.</text>
</comment>
<organism evidence="9 10">
    <name type="scientific">Moraxella porci DSM 25326</name>
    <dbReference type="NCBI Taxonomy" id="573983"/>
    <lineage>
        <taxon>Bacteria</taxon>
        <taxon>Pseudomonadati</taxon>
        <taxon>Pseudomonadota</taxon>
        <taxon>Gammaproteobacteria</taxon>
        <taxon>Moraxellales</taxon>
        <taxon>Moraxellaceae</taxon>
        <taxon>Moraxella</taxon>
    </lineage>
</organism>
<keyword evidence="7" id="KW-0998">Cell outer membrane</keyword>
<keyword evidence="10" id="KW-1185">Reference proteome</keyword>
<evidence type="ECO:0008006" key="11">
    <source>
        <dbReference type="Google" id="ProtNLM"/>
    </source>
</evidence>
<evidence type="ECO:0000256" key="1">
    <source>
        <dbReference type="ARBA" id="ARBA00004571"/>
    </source>
</evidence>
<keyword evidence="5 8" id="KW-0732">Signal</keyword>
<keyword evidence="6" id="KW-0472">Membrane</keyword>
<protein>
    <recommendedName>
        <fullName evidence="11">Transporter</fullName>
    </recommendedName>
</protein>
<reference evidence="9 10" key="1">
    <citation type="submission" date="2017-02" db="EMBL/GenBank/DDBJ databases">
        <title>Draft genome sequence of Moraxella porci CCUG 54912T type strain.</title>
        <authorList>
            <person name="Salva-Serra F."/>
            <person name="Engstrom-Jakobsson H."/>
            <person name="Thorell K."/>
            <person name="Jaen-Luchoro D."/>
            <person name="Gonzales-Siles L."/>
            <person name="Karlsson R."/>
            <person name="Yazdan S."/>
            <person name="Boulund F."/>
            <person name="Johnning A."/>
            <person name="Engstrand L."/>
            <person name="Kristiansson E."/>
            <person name="Moore E."/>
        </authorList>
    </citation>
    <scope>NUCLEOTIDE SEQUENCE [LARGE SCALE GENOMIC DNA]</scope>
    <source>
        <strain evidence="9 10">CCUG 54912</strain>
    </source>
</reference>
<dbReference type="Gene3D" id="2.40.160.60">
    <property type="entry name" value="Outer membrane protein transport protein (OMPP1/FadL/TodX)"/>
    <property type="match status" value="1"/>
</dbReference>
<evidence type="ECO:0000256" key="3">
    <source>
        <dbReference type="ARBA" id="ARBA00022452"/>
    </source>
</evidence>
<evidence type="ECO:0000313" key="9">
    <source>
        <dbReference type="EMBL" id="OOS24050.1"/>
    </source>
</evidence>
<evidence type="ECO:0000256" key="4">
    <source>
        <dbReference type="ARBA" id="ARBA00022692"/>
    </source>
</evidence>
<accession>A0A1T0CNY2</accession>